<protein>
    <submittedName>
        <fullName evidence="2">Uncharacterized protein</fullName>
    </submittedName>
</protein>
<sequence length="84" mass="8572">MWCGVTALVRVLDPRLLGYPGWSGASADAFGRAGVCLGEGDGSLVADLLGGAELFGYASRLGGRTQAGARSRPGPPGTRPNRRA</sequence>
<proteinExistence type="predicted"/>
<name>A0A918MFC5_9ACTN</name>
<keyword evidence="3" id="KW-1185">Reference proteome</keyword>
<gene>
    <name evidence="2" type="ORF">GCM10010260_72860</name>
</gene>
<dbReference type="Proteomes" id="UP000618795">
    <property type="component" value="Unassembled WGS sequence"/>
</dbReference>
<evidence type="ECO:0000313" key="2">
    <source>
        <dbReference type="EMBL" id="GGV22077.1"/>
    </source>
</evidence>
<dbReference type="AlphaFoldDB" id="A0A918MFC5"/>
<evidence type="ECO:0000256" key="1">
    <source>
        <dbReference type="SAM" id="MobiDB-lite"/>
    </source>
</evidence>
<dbReference type="EMBL" id="BMTD01000024">
    <property type="protein sequence ID" value="GGV22077.1"/>
    <property type="molecule type" value="Genomic_DNA"/>
</dbReference>
<reference evidence="2" key="2">
    <citation type="submission" date="2020-09" db="EMBL/GenBank/DDBJ databases">
        <authorList>
            <person name="Sun Q."/>
            <person name="Ohkuma M."/>
        </authorList>
    </citation>
    <scope>NUCLEOTIDE SEQUENCE</scope>
    <source>
        <strain evidence="2">JCM 4369</strain>
    </source>
</reference>
<organism evidence="2 3">
    <name type="scientific">Streptomyces filipinensis</name>
    <dbReference type="NCBI Taxonomy" id="66887"/>
    <lineage>
        <taxon>Bacteria</taxon>
        <taxon>Bacillati</taxon>
        <taxon>Actinomycetota</taxon>
        <taxon>Actinomycetes</taxon>
        <taxon>Kitasatosporales</taxon>
        <taxon>Streptomycetaceae</taxon>
        <taxon>Streptomyces</taxon>
    </lineage>
</organism>
<feature type="region of interest" description="Disordered" evidence="1">
    <location>
        <begin position="64"/>
        <end position="84"/>
    </location>
</feature>
<accession>A0A918MFC5</accession>
<reference evidence="2" key="1">
    <citation type="journal article" date="2014" name="Int. J. Syst. Evol. Microbiol.">
        <title>Complete genome sequence of Corynebacterium casei LMG S-19264T (=DSM 44701T), isolated from a smear-ripened cheese.</title>
        <authorList>
            <consortium name="US DOE Joint Genome Institute (JGI-PGF)"/>
            <person name="Walter F."/>
            <person name="Albersmeier A."/>
            <person name="Kalinowski J."/>
            <person name="Ruckert C."/>
        </authorList>
    </citation>
    <scope>NUCLEOTIDE SEQUENCE</scope>
    <source>
        <strain evidence="2">JCM 4369</strain>
    </source>
</reference>
<comment type="caution">
    <text evidence="2">The sequence shown here is derived from an EMBL/GenBank/DDBJ whole genome shotgun (WGS) entry which is preliminary data.</text>
</comment>
<evidence type="ECO:0000313" key="3">
    <source>
        <dbReference type="Proteomes" id="UP000618795"/>
    </source>
</evidence>